<name>A0A267DJP4_9PLAT</name>
<dbReference type="AlphaFoldDB" id="A0A267DJP4"/>
<organism evidence="1 2">
    <name type="scientific">Macrostomum lignano</name>
    <dbReference type="NCBI Taxonomy" id="282301"/>
    <lineage>
        <taxon>Eukaryota</taxon>
        <taxon>Metazoa</taxon>
        <taxon>Spiralia</taxon>
        <taxon>Lophotrochozoa</taxon>
        <taxon>Platyhelminthes</taxon>
        <taxon>Rhabditophora</taxon>
        <taxon>Macrostomorpha</taxon>
        <taxon>Macrostomida</taxon>
        <taxon>Macrostomidae</taxon>
        <taxon>Macrostomum</taxon>
    </lineage>
</organism>
<protein>
    <submittedName>
        <fullName evidence="1">Uncharacterized protein</fullName>
    </submittedName>
</protein>
<gene>
    <name evidence="1" type="ORF">BOX15_Mlig025815g1</name>
</gene>
<dbReference type="Proteomes" id="UP000215902">
    <property type="component" value="Unassembled WGS sequence"/>
</dbReference>
<reference evidence="1 2" key="1">
    <citation type="submission" date="2017-06" db="EMBL/GenBank/DDBJ databases">
        <title>A platform for efficient transgenesis in Macrostomum lignano, a flatworm model organism for stem cell research.</title>
        <authorList>
            <person name="Berezikov E."/>
        </authorList>
    </citation>
    <scope>NUCLEOTIDE SEQUENCE [LARGE SCALE GENOMIC DNA]</scope>
    <source>
        <strain evidence="1">DV1</strain>
        <tissue evidence="1">Whole organism</tissue>
    </source>
</reference>
<dbReference type="EMBL" id="NIVC01004036">
    <property type="protein sequence ID" value="PAA48854.1"/>
    <property type="molecule type" value="Genomic_DNA"/>
</dbReference>
<sequence>MDRLSLGFAGWLQTGEMEAVLEQTLCVNCLPITPAWTPKFCIVLVKFRLFFCFRTEEAAEQFLAAQSPPLALGWLARLDGGPAAFFRFWRSPSAGARTDNDRCGLGWLEPFGEFRFFSG</sequence>
<proteinExistence type="predicted"/>
<comment type="caution">
    <text evidence="1">The sequence shown here is derived from an EMBL/GenBank/DDBJ whole genome shotgun (WGS) entry which is preliminary data.</text>
</comment>
<accession>A0A267DJP4</accession>
<evidence type="ECO:0000313" key="2">
    <source>
        <dbReference type="Proteomes" id="UP000215902"/>
    </source>
</evidence>
<evidence type="ECO:0000313" key="1">
    <source>
        <dbReference type="EMBL" id="PAA48854.1"/>
    </source>
</evidence>
<keyword evidence="2" id="KW-1185">Reference proteome</keyword>